<dbReference type="EMBL" id="MGEL01000049">
    <property type="protein sequence ID" value="OGL82942.1"/>
    <property type="molecule type" value="Genomic_DNA"/>
</dbReference>
<evidence type="ECO:0000259" key="2">
    <source>
        <dbReference type="Pfam" id="PF11141"/>
    </source>
</evidence>
<accession>A0A1F7UXB8</accession>
<comment type="caution">
    <text evidence="3">The sequence shown here is derived from an EMBL/GenBank/DDBJ whole genome shotgun (WGS) entry which is preliminary data.</text>
</comment>
<feature type="transmembrane region" description="Helical" evidence="1">
    <location>
        <begin position="21"/>
        <end position="43"/>
    </location>
</feature>
<feature type="transmembrane region" description="Helical" evidence="1">
    <location>
        <begin position="147"/>
        <end position="165"/>
    </location>
</feature>
<organism evidence="3 4">
    <name type="scientific">Candidatus Uhrbacteria bacterium RIFCSPLOWO2_01_FULL_53_9</name>
    <dbReference type="NCBI Taxonomy" id="1802403"/>
    <lineage>
        <taxon>Bacteria</taxon>
        <taxon>Candidatus Uhriibacteriota</taxon>
    </lineage>
</organism>
<keyword evidence="1" id="KW-0812">Transmembrane</keyword>
<evidence type="ECO:0000313" key="4">
    <source>
        <dbReference type="Proteomes" id="UP000176932"/>
    </source>
</evidence>
<reference evidence="3 4" key="1">
    <citation type="journal article" date="2016" name="Nat. Commun.">
        <title>Thousands of microbial genomes shed light on interconnected biogeochemical processes in an aquifer system.</title>
        <authorList>
            <person name="Anantharaman K."/>
            <person name="Brown C.T."/>
            <person name="Hug L.A."/>
            <person name="Sharon I."/>
            <person name="Castelle C.J."/>
            <person name="Probst A.J."/>
            <person name="Thomas B.C."/>
            <person name="Singh A."/>
            <person name="Wilkins M.J."/>
            <person name="Karaoz U."/>
            <person name="Brodie E.L."/>
            <person name="Williams K.H."/>
            <person name="Hubbard S.S."/>
            <person name="Banfield J.F."/>
        </authorList>
    </citation>
    <scope>NUCLEOTIDE SEQUENCE [LARGE SCALE GENOMIC DNA]</scope>
</reference>
<feature type="transmembrane region" description="Helical" evidence="1">
    <location>
        <begin position="55"/>
        <end position="77"/>
    </location>
</feature>
<feature type="domain" description="DUF2914" evidence="2">
    <location>
        <begin position="290"/>
        <end position="357"/>
    </location>
</feature>
<dbReference type="Pfam" id="PF11141">
    <property type="entry name" value="DUF2914"/>
    <property type="match status" value="1"/>
</dbReference>
<feature type="transmembrane region" description="Helical" evidence="1">
    <location>
        <begin position="89"/>
        <end position="112"/>
    </location>
</feature>
<dbReference type="Proteomes" id="UP000176932">
    <property type="component" value="Unassembled WGS sequence"/>
</dbReference>
<name>A0A1F7UXB8_9BACT</name>
<dbReference type="AlphaFoldDB" id="A0A1F7UXB8"/>
<sequence length="371" mass="42083">MIIVDRIRESRKLAHARAWVARYECYAIPGALLVGVAFDFLTFRTLHIESAITLLYVHLQVAFVLMVGMAFSDEYLLHHRARVLSYARLAAPFVLQISLGALLGASFIFYWFSGSLSLSWPILLIVAAVMVSNETMRDAFQEPRVQWSVFTYILIAMGMLILPFWTNRIGWEIFVLASVMASVVIMAVLFVLQRFVGRVHDQLASTVKGVALVVVSMGALYALNIIPPIPLSVRTAGVYHDLYRDGSSYRVLAEHESVVQMLIPGQRVHAQAGERLFVYAAVFAPAHVRTRIVHEWQSYDPRTRQWMTRSRPSFVVSGGREQGYRGYSYSDQVTQGLWRVNVQTEDGRTLGRLRFRVLGFSNATEFEELKK</sequence>
<evidence type="ECO:0000256" key="1">
    <source>
        <dbReference type="SAM" id="Phobius"/>
    </source>
</evidence>
<protein>
    <recommendedName>
        <fullName evidence="2">DUF2914 domain-containing protein</fullName>
    </recommendedName>
</protein>
<dbReference type="InterPro" id="IPR022606">
    <property type="entry name" value="DUF2914"/>
</dbReference>
<proteinExistence type="predicted"/>
<feature type="transmembrane region" description="Helical" evidence="1">
    <location>
        <begin position="118"/>
        <end position="135"/>
    </location>
</feature>
<evidence type="ECO:0000313" key="3">
    <source>
        <dbReference type="EMBL" id="OGL82942.1"/>
    </source>
</evidence>
<feature type="transmembrane region" description="Helical" evidence="1">
    <location>
        <begin position="203"/>
        <end position="223"/>
    </location>
</feature>
<feature type="transmembrane region" description="Helical" evidence="1">
    <location>
        <begin position="171"/>
        <end position="191"/>
    </location>
</feature>
<keyword evidence="1" id="KW-1133">Transmembrane helix</keyword>
<keyword evidence="1" id="KW-0472">Membrane</keyword>
<gene>
    <name evidence="3" type="ORF">A3B32_01020</name>
</gene>